<dbReference type="Pfam" id="PF23598">
    <property type="entry name" value="LRR_14"/>
    <property type="match status" value="1"/>
</dbReference>
<name>A0A2P5AQ58_PARAD</name>
<keyword evidence="1" id="KW-0677">Repeat</keyword>
<dbReference type="Gene3D" id="3.80.10.10">
    <property type="entry name" value="Ribonuclease Inhibitor"/>
    <property type="match status" value="2"/>
</dbReference>
<comment type="caution">
    <text evidence="5">The sequence shown here is derived from an EMBL/GenBank/DDBJ whole genome shotgun (WGS) entry which is preliminary data.</text>
</comment>
<dbReference type="InterPro" id="IPR055414">
    <property type="entry name" value="LRR_R13L4/SHOC2-like"/>
</dbReference>
<organism evidence="5 6">
    <name type="scientific">Parasponia andersonii</name>
    <name type="common">Sponia andersonii</name>
    <dbReference type="NCBI Taxonomy" id="3476"/>
    <lineage>
        <taxon>Eukaryota</taxon>
        <taxon>Viridiplantae</taxon>
        <taxon>Streptophyta</taxon>
        <taxon>Embryophyta</taxon>
        <taxon>Tracheophyta</taxon>
        <taxon>Spermatophyta</taxon>
        <taxon>Magnoliopsida</taxon>
        <taxon>eudicotyledons</taxon>
        <taxon>Gunneridae</taxon>
        <taxon>Pentapetalae</taxon>
        <taxon>rosids</taxon>
        <taxon>fabids</taxon>
        <taxon>Rosales</taxon>
        <taxon>Cannabaceae</taxon>
        <taxon>Parasponia</taxon>
    </lineage>
</organism>
<evidence type="ECO:0000256" key="2">
    <source>
        <dbReference type="ARBA" id="ARBA00022821"/>
    </source>
</evidence>
<keyword evidence="6" id="KW-1185">Reference proteome</keyword>
<dbReference type="Gene3D" id="1.10.10.10">
    <property type="entry name" value="Winged helix-like DNA-binding domain superfamily/Winged helix DNA-binding domain"/>
    <property type="match status" value="1"/>
</dbReference>
<dbReference type="Gene3D" id="1.10.8.430">
    <property type="entry name" value="Helical domain of apoptotic protease-activating factors"/>
    <property type="match status" value="1"/>
</dbReference>
<evidence type="ECO:0000259" key="3">
    <source>
        <dbReference type="Pfam" id="PF23559"/>
    </source>
</evidence>
<dbReference type="AlphaFoldDB" id="A0A2P5AQ58"/>
<evidence type="ECO:0000313" key="5">
    <source>
        <dbReference type="EMBL" id="PON38695.1"/>
    </source>
</evidence>
<evidence type="ECO:0000313" key="6">
    <source>
        <dbReference type="Proteomes" id="UP000237105"/>
    </source>
</evidence>
<dbReference type="SUPFAM" id="SSF52540">
    <property type="entry name" value="P-loop containing nucleoside triphosphate hydrolases"/>
    <property type="match status" value="1"/>
</dbReference>
<dbReference type="GO" id="GO:0043531">
    <property type="term" value="F:ADP binding"/>
    <property type="evidence" value="ECO:0007669"/>
    <property type="project" value="InterPro"/>
</dbReference>
<dbReference type="Proteomes" id="UP000237105">
    <property type="component" value="Unassembled WGS sequence"/>
</dbReference>
<keyword evidence="2" id="KW-0611">Plant defense</keyword>
<reference evidence="6" key="1">
    <citation type="submission" date="2016-06" db="EMBL/GenBank/DDBJ databases">
        <title>Parallel loss of symbiosis genes in relatives of nitrogen-fixing non-legume Parasponia.</title>
        <authorList>
            <person name="Van Velzen R."/>
            <person name="Holmer R."/>
            <person name="Bu F."/>
            <person name="Rutten L."/>
            <person name="Van Zeijl A."/>
            <person name="Liu W."/>
            <person name="Santuari L."/>
            <person name="Cao Q."/>
            <person name="Sharma T."/>
            <person name="Shen D."/>
            <person name="Roswanjaya Y."/>
            <person name="Wardhani T."/>
            <person name="Kalhor M.S."/>
            <person name="Jansen J."/>
            <person name="Van den Hoogen J."/>
            <person name="Gungor B."/>
            <person name="Hartog M."/>
            <person name="Hontelez J."/>
            <person name="Verver J."/>
            <person name="Yang W.-C."/>
            <person name="Schijlen E."/>
            <person name="Repin R."/>
            <person name="Schilthuizen M."/>
            <person name="Schranz E."/>
            <person name="Heidstra R."/>
            <person name="Miyata K."/>
            <person name="Fedorova E."/>
            <person name="Kohlen W."/>
            <person name="Bisseling T."/>
            <person name="Smit S."/>
            <person name="Geurts R."/>
        </authorList>
    </citation>
    <scope>NUCLEOTIDE SEQUENCE [LARGE SCALE GENOMIC DNA]</scope>
    <source>
        <strain evidence="6">cv. WU1-14</strain>
    </source>
</reference>
<dbReference type="InterPro" id="IPR042197">
    <property type="entry name" value="Apaf_helical"/>
</dbReference>
<sequence length="538" mass="62027">MAWELFCNKAFHEIVGTCPIHLYKLSHEIVEKSKGLPLAIKAIAGLLSTKNNIVDEWRKLLTSLSSQLESNEHLTSITKILLLSYNDLPYDLKSCFLYFGIFKQDNSIRSGRLIRQWIAEGFVMSKKDKTLEEVAEEYMAELISRNLVQVSDVYFDGKPRTCRIHDLLQEIILNKMEDLSFCQVLSGNDSNIKGLIRRMSIINACAITTNFKLLKVLDFDDAPNLDHFPEDIGCLFHFKYLSVRGTRVRLLPKSIGKLENLGTLDLKESLVLQLPIEIRRLYKLRHLLACHTDWNESYHIDKQKGVKEEKGIGRLQSLQKLYFIEVNVVGVDTFEELSKLTELRKLGIKKLRSADGRISCDCIQIMNYLESLDVATISEDEMLDLESMLENLVRIRISWSKLEDDLVKALKNLPNLLDIGFSSNAYYGEELKFEEGAFPKLKVLRVRSSSKLRWLIIEEGALCNLEEFHIGPRLQLKELSCGFQHLRNLEEVSFREMPANFLMSHNFQTLQSITGVEIRFSYKIVEHIMMVLEIIRGK</sequence>
<dbReference type="InterPro" id="IPR044974">
    <property type="entry name" value="Disease_R_plants"/>
</dbReference>
<dbReference type="FunFam" id="1.10.10.10:FF:000322">
    <property type="entry name" value="Probable disease resistance protein At1g63360"/>
    <property type="match status" value="1"/>
</dbReference>
<dbReference type="Pfam" id="PF23559">
    <property type="entry name" value="WHD_DRP"/>
    <property type="match status" value="1"/>
</dbReference>
<evidence type="ECO:0000256" key="1">
    <source>
        <dbReference type="ARBA" id="ARBA00022737"/>
    </source>
</evidence>
<dbReference type="InterPro" id="IPR058922">
    <property type="entry name" value="WHD_DRP"/>
</dbReference>
<dbReference type="InterPro" id="IPR036388">
    <property type="entry name" value="WH-like_DNA-bd_sf"/>
</dbReference>
<evidence type="ECO:0000259" key="4">
    <source>
        <dbReference type="Pfam" id="PF23598"/>
    </source>
</evidence>
<feature type="domain" description="Disease resistance protein winged helix" evidence="3">
    <location>
        <begin position="101"/>
        <end position="172"/>
    </location>
</feature>
<feature type="domain" description="Disease resistance R13L4/SHOC-2-like LRR" evidence="4">
    <location>
        <begin position="202"/>
        <end position="381"/>
    </location>
</feature>
<dbReference type="PANTHER" id="PTHR23155:SF1052">
    <property type="entry name" value="DISEASE RESISTANCE PROTEIN RPM1"/>
    <property type="match status" value="1"/>
</dbReference>
<dbReference type="PANTHER" id="PTHR23155">
    <property type="entry name" value="DISEASE RESISTANCE PROTEIN RP"/>
    <property type="match status" value="1"/>
</dbReference>
<dbReference type="SUPFAM" id="SSF52058">
    <property type="entry name" value="L domain-like"/>
    <property type="match status" value="1"/>
</dbReference>
<accession>A0A2P5AQ58</accession>
<proteinExistence type="predicted"/>
<dbReference type="STRING" id="3476.A0A2P5AQ58"/>
<dbReference type="InterPro" id="IPR032675">
    <property type="entry name" value="LRR_dom_sf"/>
</dbReference>
<dbReference type="OrthoDB" id="1935686at2759"/>
<dbReference type="EMBL" id="JXTB01000488">
    <property type="protein sequence ID" value="PON38695.1"/>
    <property type="molecule type" value="Genomic_DNA"/>
</dbReference>
<dbReference type="GO" id="GO:0098542">
    <property type="term" value="P:defense response to other organism"/>
    <property type="evidence" value="ECO:0007669"/>
    <property type="project" value="TreeGrafter"/>
</dbReference>
<protein>
    <submittedName>
        <fullName evidence="5">NB-ARC domain, LRR domain containing protein</fullName>
    </submittedName>
</protein>
<dbReference type="InterPro" id="IPR027417">
    <property type="entry name" value="P-loop_NTPase"/>
</dbReference>
<gene>
    <name evidence="5" type="ORF">PanWU01x14_310930</name>
</gene>